<dbReference type="OrthoDB" id="10574558at2759"/>
<organism evidence="1 2">
    <name type="scientific">Hibiscus trionum</name>
    <name type="common">Flower of an hour</name>
    <dbReference type="NCBI Taxonomy" id="183268"/>
    <lineage>
        <taxon>Eukaryota</taxon>
        <taxon>Viridiplantae</taxon>
        <taxon>Streptophyta</taxon>
        <taxon>Embryophyta</taxon>
        <taxon>Tracheophyta</taxon>
        <taxon>Spermatophyta</taxon>
        <taxon>Magnoliopsida</taxon>
        <taxon>eudicotyledons</taxon>
        <taxon>Gunneridae</taxon>
        <taxon>Pentapetalae</taxon>
        <taxon>rosids</taxon>
        <taxon>malvids</taxon>
        <taxon>Malvales</taxon>
        <taxon>Malvaceae</taxon>
        <taxon>Malvoideae</taxon>
        <taxon>Hibiscus</taxon>
    </lineage>
</organism>
<proteinExistence type="predicted"/>
<dbReference type="AlphaFoldDB" id="A0A9W7HM95"/>
<dbReference type="EMBL" id="BSYR01000017">
    <property type="protein sequence ID" value="GMI80004.1"/>
    <property type="molecule type" value="Genomic_DNA"/>
</dbReference>
<evidence type="ECO:0000313" key="2">
    <source>
        <dbReference type="Proteomes" id="UP001165190"/>
    </source>
</evidence>
<gene>
    <name evidence="1" type="ORF">HRI_001669700</name>
</gene>
<protein>
    <submittedName>
        <fullName evidence="1">Uncharacterized protein</fullName>
    </submittedName>
</protein>
<comment type="caution">
    <text evidence="1">The sequence shown here is derived from an EMBL/GenBank/DDBJ whole genome shotgun (WGS) entry which is preliminary data.</text>
</comment>
<keyword evidence="2" id="KW-1185">Reference proteome</keyword>
<sequence length="177" mass="20397">MRASLQPVMKYDKSGVGYKHDPRQKMKHILKKREERMARLIGQSIEGEPMQFPQIFETFVSRGHIHSKKKEALTSSLSSNINFMNDIATSSRVDFERGVCSGEHEFNDNYKECELSLDLLRLIEYEDKKILPHQEVTEIVNLGTGDKKREVNIGTFISSTARNNLVSLLQEYKDVFS</sequence>
<accession>A0A9W7HM95</accession>
<evidence type="ECO:0000313" key="1">
    <source>
        <dbReference type="EMBL" id="GMI80004.1"/>
    </source>
</evidence>
<reference evidence="1" key="1">
    <citation type="submission" date="2023-05" db="EMBL/GenBank/DDBJ databases">
        <title>Genome and transcriptome analyses reveal genes involved in the formation of fine ridges on petal epidermal cells in Hibiscus trionum.</title>
        <authorList>
            <person name="Koshimizu S."/>
            <person name="Masuda S."/>
            <person name="Ishii T."/>
            <person name="Shirasu K."/>
            <person name="Hoshino A."/>
            <person name="Arita M."/>
        </authorList>
    </citation>
    <scope>NUCLEOTIDE SEQUENCE</scope>
    <source>
        <strain evidence="1">Hamamatsu line</strain>
    </source>
</reference>
<name>A0A9W7HM95_HIBTR</name>
<dbReference type="Proteomes" id="UP001165190">
    <property type="component" value="Unassembled WGS sequence"/>
</dbReference>